<dbReference type="Proteomes" id="UP000664857">
    <property type="component" value="Unassembled WGS sequence"/>
</dbReference>
<gene>
    <name evidence="1" type="ORF">DOK76_10830</name>
</gene>
<reference evidence="1 2" key="1">
    <citation type="submission" date="2021-03" db="EMBL/GenBank/DDBJ databases">
        <title>Enterococcal diversity collection.</title>
        <authorList>
            <person name="Gilmore M.S."/>
            <person name="Schwartzman J."/>
            <person name="Van Tyne D."/>
            <person name="Martin M."/>
            <person name="Earl A.M."/>
            <person name="Manson A.L."/>
            <person name="Straub T."/>
            <person name="Salamzade R."/>
            <person name="Saavedra J."/>
            <person name="Lebreton F."/>
            <person name="Prichula J."/>
            <person name="Schaufler K."/>
            <person name="Gaca A."/>
            <person name="Sgardioli B."/>
            <person name="Wagenaar J."/>
            <person name="Strong T."/>
        </authorList>
    </citation>
    <scope>NUCLEOTIDE SEQUENCE [LARGE SCALE GENOMIC DNA]</scope>
    <source>
        <strain evidence="1 2">DIV0080</strain>
    </source>
</reference>
<evidence type="ECO:0000313" key="1">
    <source>
        <dbReference type="EMBL" id="MBO0477571.1"/>
    </source>
</evidence>
<keyword evidence="2" id="KW-1185">Reference proteome</keyword>
<evidence type="ECO:0000313" key="2">
    <source>
        <dbReference type="Proteomes" id="UP000664857"/>
    </source>
</evidence>
<dbReference type="EMBL" id="JAFLVX010000028">
    <property type="protein sequence ID" value="MBO0477571.1"/>
    <property type="molecule type" value="Genomic_DNA"/>
</dbReference>
<evidence type="ECO:0008006" key="3">
    <source>
        <dbReference type="Google" id="ProtNLM"/>
    </source>
</evidence>
<dbReference type="InterPro" id="IPR027417">
    <property type="entry name" value="P-loop_NTPase"/>
</dbReference>
<sequence>MIDINHKHSDFDTSFFSSKITLIYAPTTNKHQEQMMSLLQESESNAYYGILGRENNMIPFLSIQDNLLLGISKKDKQWFISELSRLLFQFKLQGLDLETTAMTLSKNEQLVLQMLRAIVLKQTIFIIDPIDSSEKTSQFLFNLMPILKRVAQLQEASLIISSHSSLVAESPYYDHCLLINNII</sequence>
<dbReference type="RefSeq" id="WP_206967674.1">
    <property type="nucleotide sequence ID" value="NZ_JAFLVX010000028.1"/>
</dbReference>
<name>A0ABS3HUZ2_9ENTE</name>
<protein>
    <recommendedName>
        <fullName evidence="3">ATPase AAA-type core domain-containing protein</fullName>
    </recommendedName>
</protein>
<dbReference type="Gene3D" id="3.40.50.300">
    <property type="entry name" value="P-loop containing nucleotide triphosphate hydrolases"/>
    <property type="match status" value="1"/>
</dbReference>
<dbReference type="SUPFAM" id="SSF52540">
    <property type="entry name" value="P-loop containing nucleoside triphosphate hydrolases"/>
    <property type="match status" value="1"/>
</dbReference>
<proteinExistence type="predicted"/>
<accession>A0ABS3HUZ2</accession>
<organism evidence="1 2">
    <name type="scientific">Candidatus Vagococcus giribetii</name>
    <dbReference type="NCBI Taxonomy" id="2230876"/>
    <lineage>
        <taxon>Bacteria</taxon>
        <taxon>Bacillati</taxon>
        <taxon>Bacillota</taxon>
        <taxon>Bacilli</taxon>
        <taxon>Lactobacillales</taxon>
        <taxon>Enterococcaceae</taxon>
        <taxon>Vagococcus</taxon>
    </lineage>
</organism>
<comment type="caution">
    <text evidence="1">The sequence shown here is derived from an EMBL/GenBank/DDBJ whole genome shotgun (WGS) entry which is preliminary data.</text>
</comment>